<dbReference type="InterPro" id="IPR029058">
    <property type="entry name" value="AB_hydrolase_fold"/>
</dbReference>
<sequence>MTKFKILFTCCFCFFVVNTSIAQSLDLGRGELPLTIPSTYSENTATPLIILLHGFGSSGARQDAYMGFSRLAERYGFIFIAPDGTPSSANQSRFWNATPACCDFSNTNVDDVSYVLNIINEIKSDYNVDSNRVYLIGHSNGGFMSYQAAYEHSDIIAALVSLAGASHIDERDAPDNPVHVLQIHGSADSTISYEGGQNLNNPYPGALESVSQWASYNGCVSEGAEREIRDLDSGIPGHESAVLLFAQSCRAGGSSELWTIDGGSHIPALS</sequence>
<evidence type="ECO:0000313" key="4">
    <source>
        <dbReference type="EMBL" id="SVC24062.1"/>
    </source>
</evidence>
<organism evidence="4">
    <name type="scientific">marine metagenome</name>
    <dbReference type="NCBI Taxonomy" id="408172"/>
    <lineage>
        <taxon>unclassified sequences</taxon>
        <taxon>metagenomes</taxon>
        <taxon>ecological metagenomes</taxon>
    </lineage>
</organism>
<dbReference type="InterPro" id="IPR050955">
    <property type="entry name" value="Plant_Biomass_Hydrol_Est"/>
</dbReference>
<gene>
    <name evidence="4" type="ORF">METZ01_LOCUS276916</name>
</gene>
<feature type="domain" description="Phospholipase/carboxylesterase/thioesterase" evidence="3">
    <location>
        <begin position="42"/>
        <end position="230"/>
    </location>
</feature>
<dbReference type="PANTHER" id="PTHR43037:SF5">
    <property type="entry name" value="FERULOYL ESTERASE"/>
    <property type="match status" value="1"/>
</dbReference>
<dbReference type="Pfam" id="PF02230">
    <property type="entry name" value="Abhydrolase_2"/>
    <property type="match status" value="1"/>
</dbReference>
<protein>
    <recommendedName>
        <fullName evidence="3">Phospholipase/carboxylesterase/thioesterase domain-containing protein</fullName>
    </recommendedName>
</protein>
<keyword evidence="2" id="KW-0378">Hydrolase</keyword>
<proteinExistence type="predicted"/>
<evidence type="ECO:0000256" key="1">
    <source>
        <dbReference type="ARBA" id="ARBA00022729"/>
    </source>
</evidence>
<dbReference type="SUPFAM" id="SSF53474">
    <property type="entry name" value="alpha/beta-Hydrolases"/>
    <property type="match status" value="1"/>
</dbReference>
<evidence type="ECO:0000256" key="2">
    <source>
        <dbReference type="ARBA" id="ARBA00022801"/>
    </source>
</evidence>
<feature type="non-terminal residue" evidence="4">
    <location>
        <position position="270"/>
    </location>
</feature>
<dbReference type="Gene3D" id="3.40.50.1820">
    <property type="entry name" value="alpha/beta hydrolase"/>
    <property type="match status" value="1"/>
</dbReference>
<dbReference type="PANTHER" id="PTHR43037">
    <property type="entry name" value="UNNAMED PRODUCT-RELATED"/>
    <property type="match status" value="1"/>
</dbReference>
<evidence type="ECO:0000259" key="3">
    <source>
        <dbReference type="Pfam" id="PF02230"/>
    </source>
</evidence>
<dbReference type="InterPro" id="IPR003140">
    <property type="entry name" value="PLipase/COase/thioEstase"/>
</dbReference>
<dbReference type="EMBL" id="UINC01080796">
    <property type="protein sequence ID" value="SVC24062.1"/>
    <property type="molecule type" value="Genomic_DNA"/>
</dbReference>
<name>A0A382KL44_9ZZZZ</name>
<reference evidence="4" key="1">
    <citation type="submission" date="2018-05" db="EMBL/GenBank/DDBJ databases">
        <authorList>
            <person name="Lanie J.A."/>
            <person name="Ng W.-L."/>
            <person name="Kazmierczak K.M."/>
            <person name="Andrzejewski T.M."/>
            <person name="Davidsen T.M."/>
            <person name="Wayne K.J."/>
            <person name="Tettelin H."/>
            <person name="Glass J.I."/>
            <person name="Rusch D."/>
            <person name="Podicherti R."/>
            <person name="Tsui H.-C.T."/>
            <person name="Winkler M.E."/>
        </authorList>
    </citation>
    <scope>NUCLEOTIDE SEQUENCE</scope>
</reference>
<dbReference type="GO" id="GO:0016787">
    <property type="term" value="F:hydrolase activity"/>
    <property type="evidence" value="ECO:0007669"/>
    <property type="project" value="UniProtKB-KW"/>
</dbReference>
<accession>A0A382KL44</accession>
<keyword evidence="1" id="KW-0732">Signal</keyword>
<dbReference type="AlphaFoldDB" id="A0A382KL44"/>